<dbReference type="Proteomes" id="UP000218209">
    <property type="component" value="Unassembled WGS sequence"/>
</dbReference>
<reference evidence="1 2" key="1">
    <citation type="submission" date="2017-03" db="EMBL/GenBank/DDBJ databases">
        <title>WGS assembly of Porphyra umbilicalis.</title>
        <authorList>
            <person name="Brawley S.H."/>
            <person name="Blouin N.A."/>
            <person name="Ficko-Blean E."/>
            <person name="Wheeler G.L."/>
            <person name="Lohr M."/>
            <person name="Goodson H.V."/>
            <person name="Jenkins J.W."/>
            <person name="Blaby-Haas C.E."/>
            <person name="Helliwell K.E."/>
            <person name="Chan C."/>
            <person name="Marriage T."/>
            <person name="Bhattacharya D."/>
            <person name="Klein A.S."/>
            <person name="Badis Y."/>
            <person name="Brodie J."/>
            <person name="Cao Y."/>
            <person name="Collen J."/>
            <person name="Dittami S.M."/>
            <person name="Gachon C.M."/>
            <person name="Green B.R."/>
            <person name="Karpowicz S."/>
            <person name="Kim J.W."/>
            <person name="Kudahl U."/>
            <person name="Lin S."/>
            <person name="Michel G."/>
            <person name="Mittag M."/>
            <person name="Olson B.J."/>
            <person name="Pangilinan J."/>
            <person name="Peng Y."/>
            <person name="Qiu H."/>
            <person name="Shu S."/>
            <person name="Singer J.T."/>
            <person name="Smith A.G."/>
            <person name="Sprecher B.N."/>
            <person name="Wagner V."/>
            <person name="Wang W."/>
            <person name="Wang Z.-Y."/>
            <person name="Yan J."/>
            <person name="Yarish C."/>
            <person name="Zoeuner-Riek S."/>
            <person name="Zhuang Y."/>
            <person name="Zou Y."/>
            <person name="Lindquist E.A."/>
            <person name="Grimwood J."/>
            <person name="Barry K."/>
            <person name="Rokhsar D.S."/>
            <person name="Schmutz J."/>
            <person name="Stiller J.W."/>
            <person name="Grossman A.R."/>
            <person name="Prochnik S.E."/>
        </authorList>
    </citation>
    <scope>NUCLEOTIDE SEQUENCE [LARGE SCALE GENOMIC DNA]</scope>
    <source>
        <strain evidence="1">4086291</strain>
    </source>
</reference>
<dbReference type="GO" id="GO:0009240">
    <property type="term" value="P:isopentenyl diphosphate biosynthetic process"/>
    <property type="evidence" value="ECO:0007669"/>
    <property type="project" value="TreeGrafter"/>
</dbReference>
<dbReference type="OrthoDB" id="510307at2759"/>
<dbReference type="PANTHER" id="PTHR10885:SF0">
    <property type="entry name" value="ISOPENTENYL-DIPHOSPHATE DELTA-ISOMERASE"/>
    <property type="match status" value="1"/>
</dbReference>
<dbReference type="GO" id="GO:0004452">
    <property type="term" value="F:isopentenyl-diphosphate delta-isomerase activity"/>
    <property type="evidence" value="ECO:0007669"/>
    <property type="project" value="TreeGrafter"/>
</dbReference>
<dbReference type="GO" id="GO:0005737">
    <property type="term" value="C:cytoplasm"/>
    <property type="evidence" value="ECO:0007669"/>
    <property type="project" value="TreeGrafter"/>
</dbReference>
<proteinExistence type="predicted"/>
<accession>A0A1X6NK36</accession>
<dbReference type="SUPFAM" id="SSF55811">
    <property type="entry name" value="Nudix"/>
    <property type="match status" value="1"/>
</dbReference>
<keyword evidence="2" id="KW-1185">Reference proteome</keyword>
<dbReference type="Gene3D" id="3.90.79.10">
    <property type="entry name" value="Nucleoside Triphosphate Pyrophosphohydrolase"/>
    <property type="match status" value="1"/>
</dbReference>
<evidence type="ECO:0000313" key="1">
    <source>
        <dbReference type="EMBL" id="OSX68900.1"/>
    </source>
</evidence>
<feature type="non-terminal residue" evidence="1">
    <location>
        <position position="1"/>
    </location>
</feature>
<protein>
    <recommendedName>
        <fullName evidence="3">Nudix hydrolase domain-containing protein</fullName>
    </recommendedName>
</protein>
<dbReference type="PANTHER" id="PTHR10885">
    <property type="entry name" value="ISOPENTENYL-DIPHOSPHATE DELTA-ISOMERASE"/>
    <property type="match status" value="1"/>
</dbReference>
<name>A0A1X6NK36_PORUM</name>
<gene>
    <name evidence="1" type="ORF">BU14_2117s0001</name>
</gene>
<dbReference type="InterPro" id="IPR015797">
    <property type="entry name" value="NUDIX_hydrolase-like_dom_sf"/>
</dbReference>
<dbReference type="AlphaFoldDB" id="A0A1X6NK36"/>
<evidence type="ECO:0000313" key="2">
    <source>
        <dbReference type="Proteomes" id="UP000218209"/>
    </source>
</evidence>
<organism evidence="1 2">
    <name type="scientific">Porphyra umbilicalis</name>
    <name type="common">Purple laver</name>
    <name type="synonym">Red alga</name>
    <dbReference type="NCBI Taxonomy" id="2786"/>
    <lineage>
        <taxon>Eukaryota</taxon>
        <taxon>Rhodophyta</taxon>
        <taxon>Bangiophyceae</taxon>
        <taxon>Bangiales</taxon>
        <taxon>Bangiaceae</taxon>
        <taxon>Porphyra</taxon>
    </lineage>
</organism>
<dbReference type="EMBL" id="KV919979">
    <property type="protein sequence ID" value="OSX68900.1"/>
    <property type="molecule type" value="Genomic_DNA"/>
</dbReference>
<sequence length="74" mass="7977">DVDVAPEPNEVEAVAWVGPDRLRAMLAGEGGVAITPWCRVIAERFVFGWWDKVGVPGALAAARDADTIHRFGDC</sequence>
<evidence type="ECO:0008006" key="3">
    <source>
        <dbReference type="Google" id="ProtNLM"/>
    </source>
</evidence>